<evidence type="ECO:0000313" key="2">
    <source>
        <dbReference type="EMBL" id="GDZ83665.1"/>
    </source>
</evidence>
<evidence type="ECO:0000256" key="1">
    <source>
        <dbReference type="SAM" id="MobiDB-lite"/>
    </source>
</evidence>
<proteinExistence type="predicted"/>
<dbReference type="Proteomes" id="UP000323274">
    <property type="component" value="Unassembled WGS sequence"/>
</dbReference>
<reference evidence="2 3" key="1">
    <citation type="submission" date="2019-04" db="EMBL/GenBank/DDBJ databases">
        <title>A pseudo-fructophilic Leuconostoc citreum strain F192-5 isolated from peel of satsuma mandarin: the first report for isolation and characterization of strain-dependent fructophilic-like characteristics.</title>
        <authorList>
            <person name="Maeno S."/>
            <person name="Tanizawa Y."/>
            <person name="Kajikawa A."/>
            <person name="Kanesaki Y."/>
            <person name="Kubota E."/>
            <person name="Arita M."/>
            <person name="Leon D."/>
            <person name="Endo A."/>
        </authorList>
    </citation>
    <scope>NUCLEOTIDE SEQUENCE [LARGE SCALE GENOMIC DNA]</scope>
    <source>
        <strain evidence="2 3">F192-5</strain>
    </source>
</reference>
<feature type="compositionally biased region" description="Basic and acidic residues" evidence="1">
    <location>
        <begin position="9"/>
        <end position="41"/>
    </location>
</feature>
<dbReference type="AlphaFoldDB" id="A0A5A5U177"/>
<sequence length="41" mass="4809">MTNNEEDIDVKKQNKKDDPNSTDKEDVFEHNPKNADYKKAD</sequence>
<gene>
    <name evidence="2" type="ORF">LCIT_09070</name>
</gene>
<accession>A0A5A5U177</accession>
<feature type="region of interest" description="Disordered" evidence="1">
    <location>
        <begin position="1"/>
        <end position="41"/>
    </location>
</feature>
<comment type="caution">
    <text evidence="2">The sequence shown here is derived from an EMBL/GenBank/DDBJ whole genome shotgun (WGS) entry which is preliminary data.</text>
</comment>
<dbReference type="RefSeq" id="WP_004901579.1">
    <property type="nucleotide sequence ID" value="NZ_BJJW01000006.1"/>
</dbReference>
<name>A0A5A5U177_LEUCI</name>
<organism evidence="2 3">
    <name type="scientific">Leuconostoc citreum</name>
    <dbReference type="NCBI Taxonomy" id="33964"/>
    <lineage>
        <taxon>Bacteria</taxon>
        <taxon>Bacillati</taxon>
        <taxon>Bacillota</taxon>
        <taxon>Bacilli</taxon>
        <taxon>Lactobacillales</taxon>
        <taxon>Lactobacillaceae</taxon>
        <taxon>Leuconostoc</taxon>
    </lineage>
</organism>
<dbReference type="GeneID" id="79395899"/>
<evidence type="ECO:0000313" key="3">
    <source>
        <dbReference type="Proteomes" id="UP000323274"/>
    </source>
</evidence>
<protein>
    <submittedName>
        <fullName evidence="2">Uncharacterized protein</fullName>
    </submittedName>
</protein>
<dbReference type="EMBL" id="BJJW01000006">
    <property type="protein sequence ID" value="GDZ83665.1"/>
    <property type="molecule type" value="Genomic_DNA"/>
</dbReference>